<dbReference type="InterPro" id="IPR003838">
    <property type="entry name" value="ABC3_permease_C"/>
</dbReference>
<dbReference type="PaxDb" id="411470-RUMGNA_00720"/>
<proteinExistence type="inferred from homology"/>
<reference evidence="9 10" key="1">
    <citation type="submission" date="2007-04" db="EMBL/GenBank/DDBJ databases">
        <authorList>
            <person name="Fulton L."/>
            <person name="Clifton S."/>
            <person name="Fulton B."/>
            <person name="Xu J."/>
            <person name="Minx P."/>
            <person name="Pepin K.H."/>
            <person name="Johnson M."/>
            <person name="Thiruvilangam P."/>
            <person name="Bhonagiri V."/>
            <person name="Nash W.E."/>
            <person name="Mardis E.R."/>
            <person name="Wilson R.K."/>
        </authorList>
    </citation>
    <scope>NUCLEOTIDE SEQUENCE [LARGE SCALE GENOMIC DNA]</scope>
    <source>
        <strain evidence="9 10">ATCC 29149</strain>
    </source>
</reference>
<dbReference type="PANTHER" id="PTHR30572">
    <property type="entry name" value="MEMBRANE COMPONENT OF TRANSPORTER-RELATED"/>
    <property type="match status" value="1"/>
</dbReference>
<evidence type="ECO:0000256" key="2">
    <source>
        <dbReference type="ARBA" id="ARBA00022475"/>
    </source>
</evidence>
<keyword evidence="5 7" id="KW-0472">Membrane</keyword>
<evidence type="ECO:0000256" key="1">
    <source>
        <dbReference type="ARBA" id="ARBA00004651"/>
    </source>
</evidence>
<comment type="similarity">
    <text evidence="6">Belongs to the ABC-4 integral membrane protein family.</text>
</comment>
<reference evidence="9 10" key="2">
    <citation type="submission" date="2007-06" db="EMBL/GenBank/DDBJ databases">
        <title>Draft genome sequence of Ruminococcus gnavus (ATCC 29149).</title>
        <authorList>
            <person name="Sudarsanam P."/>
            <person name="Ley R."/>
            <person name="Guruge J."/>
            <person name="Turnbaugh P.J."/>
            <person name="Mahowald M."/>
            <person name="Liep D."/>
            <person name="Gordon J."/>
        </authorList>
    </citation>
    <scope>NUCLEOTIDE SEQUENCE [LARGE SCALE GENOMIC DNA]</scope>
    <source>
        <strain evidence="9 10">ATCC 29149</strain>
    </source>
</reference>
<dbReference type="PANTHER" id="PTHR30572:SF4">
    <property type="entry name" value="ABC TRANSPORTER PERMEASE YTRF"/>
    <property type="match status" value="1"/>
</dbReference>
<comment type="subcellular location">
    <subcellularLocation>
        <location evidence="1">Cell membrane</location>
        <topology evidence="1">Multi-pass membrane protein</topology>
    </subcellularLocation>
</comment>
<sequence>MIKMTVPFENDTGNIVRKLARKSLKSEKRRNLMVVIAVALASCLICFSIVMALSTRQIEKNHVEDTYEAVYTRITEEDVSTLKGLDDFSRVGEYYMLAVEPAEQGYNASYIYCDEETMYIARDQMRLLEGRLPQKEDEVVVSRYFLSNYGADAGIGEKVMLSSESFHGEYTVTGIMEGYKEKEVNGTSILLSKEALKGWSGYDPADYRAYVHFKNEQQMDETELTARSREIAKEYQLEMPVMNLSYMKFYKQPVNVSMLALVAGIAVLVIIGGYVVIQSIFRISINDKIQSYGQLRTIGTTPKQIRSIVKKEGRFLGWAGIGIGILLGCAAGFALFSRGFHLPFYAAAVVLTALLGRFMVSIAIRRPVKIAAGISPIEAVRFTGSQSGKAHTHKKNMRLNPLSMGIANFRRDRKKTISIVASLSLGGIILLVTASVLLVRSPERIARQFFPDGDYKIYMNSEKTEYEVMSEGNPLNEALRQEVLAVDGVTDVIENRQAVHVRFENEESSSGGMCDLLSDRNRDQMEAALVSGTLPQDSHSIALDMEYAEDMIGVDVGSVIKLTIGDQEIPVTVSGLFLNDGLKNGHGPLALDSTCMVATKELFQEAMPMIDCFDYSWSIVSDPQKAEQIENSLSAIISSDPDLALDTIGIHKDYEEMENRVVFGGLQALSWLVFLFGVVNLINTTLSNQMSRKRENSVFRAIGLTRKQLCQMTIYEGICYAFFAALATLAAGLPIAVIAARKFSEMTFHGVIMPYSFPFLQMGLFVLVLFGLEVILSFWTMRRQKNQSLVEEMRAME</sequence>
<dbReference type="GO" id="GO:0005886">
    <property type="term" value="C:plasma membrane"/>
    <property type="evidence" value="ECO:0007669"/>
    <property type="project" value="UniProtKB-SubCell"/>
</dbReference>
<organism evidence="9 10">
    <name type="scientific">Mediterraneibacter gnavus (strain ATCC 29149 / DSM 114966 / JCM 6515 / VPI C7-9)</name>
    <name type="common">Ruminococcus gnavus</name>
    <dbReference type="NCBI Taxonomy" id="411470"/>
    <lineage>
        <taxon>Bacteria</taxon>
        <taxon>Bacillati</taxon>
        <taxon>Bacillota</taxon>
        <taxon>Clostridia</taxon>
        <taxon>Lachnospirales</taxon>
        <taxon>Lachnospiraceae</taxon>
        <taxon>Mediterraneibacter</taxon>
    </lineage>
</organism>
<feature type="transmembrane region" description="Helical" evidence="7">
    <location>
        <begin position="417"/>
        <end position="439"/>
    </location>
</feature>
<evidence type="ECO:0000256" key="4">
    <source>
        <dbReference type="ARBA" id="ARBA00022989"/>
    </source>
</evidence>
<evidence type="ECO:0000256" key="7">
    <source>
        <dbReference type="SAM" id="Phobius"/>
    </source>
</evidence>
<feature type="transmembrane region" description="Helical" evidence="7">
    <location>
        <begin position="759"/>
        <end position="779"/>
    </location>
</feature>
<evidence type="ECO:0000256" key="3">
    <source>
        <dbReference type="ARBA" id="ARBA00022692"/>
    </source>
</evidence>
<dbReference type="AlphaFoldDB" id="A7AZJ8"/>
<accession>A7AZJ8</accession>
<protein>
    <submittedName>
        <fullName evidence="9">Efflux ABC transporter, permease protein</fullName>
    </submittedName>
</protein>
<feature type="transmembrane region" description="Helical" evidence="7">
    <location>
        <begin position="717"/>
        <end position="739"/>
    </location>
</feature>
<gene>
    <name evidence="9" type="ORF">RUMGNA_00720</name>
</gene>
<feature type="transmembrane region" description="Helical" evidence="7">
    <location>
        <begin position="31"/>
        <end position="53"/>
    </location>
</feature>
<feature type="transmembrane region" description="Helical" evidence="7">
    <location>
        <begin position="668"/>
        <end position="686"/>
    </location>
</feature>
<feature type="domain" description="ABC3 transporter permease C-terminal" evidence="8">
    <location>
        <begin position="669"/>
        <end position="784"/>
    </location>
</feature>
<dbReference type="Pfam" id="PF02687">
    <property type="entry name" value="FtsX"/>
    <property type="match status" value="2"/>
</dbReference>
<feature type="transmembrane region" description="Helical" evidence="7">
    <location>
        <begin position="256"/>
        <end position="277"/>
    </location>
</feature>
<dbReference type="GO" id="GO:0022857">
    <property type="term" value="F:transmembrane transporter activity"/>
    <property type="evidence" value="ECO:0007669"/>
    <property type="project" value="TreeGrafter"/>
</dbReference>
<comment type="caution">
    <text evidence="9">The sequence shown here is derived from an EMBL/GenBank/DDBJ whole genome shotgun (WGS) entry which is preliminary data.</text>
</comment>
<dbReference type="InterPro" id="IPR050250">
    <property type="entry name" value="Macrolide_Exporter_MacB"/>
</dbReference>
<dbReference type="eggNOG" id="COG4591">
    <property type="taxonomic scope" value="Bacteria"/>
</dbReference>
<evidence type="ECO:0000256" key="6">
    <source>
        <dbReference type="ARBA" id="ARBA00038076"/>
    </source>
</evidence>
<keyword evidence="3 7" id="KW-0812">Transmembrane</keyword>
<evidence type="ECO:0000256" key="5">
    <source>
        <dbReference type="ARBA" id="ARBA00023136"/>
    </source>
</evidence>
<evidence type="ECO:0000313" key="9">
    <source>
        <dbReference type="EMBL" id="EDN78859.1"/>
    </source>
</evidence>
<feature type="transmembrane region" description="Helical" evidence="7">
    <location>
        <begin position="315"/>
        <end position="336"/>
    </location>
</feature>
<evidence type="ECO:0000259" key="8">
    <source>
        <dbReference type="Pfam" id="PF02687"/>
    </source>
</evidence>
<dbReference type="Proteomes" id="UP000004410">
    <property type="component" value="Unassembled WGS sequence"/>
</dbReference>
<keyword evidence="2" id="KW-1003">Cell membrane</keyword>
<dbReference type="eggNOG" id="COG0577">
    <property type="taxonomic scope" value="Bacteria"/>
</dbReference>
<name>A7AZJ8_MEDG7</name>
<feature type="domain" description="ABC3 transporter permease C-terminal" evidence="8">
    <location>
        <begin position="265"/>
        <end position="360"/>
    </location>
</feature>
<feature type="transmembrane region" description="Helical" evidence="7">
    <location>
        <begin position="342"/>
        <end position="360"/>
    </location>
</feature>
<evidence type="ECO:0000313" key="10">
    <source>
        <dbReference type="Proteomes" id="UP000004410"/>
    </source>
</evidence>
<keyword evidence="4 7" id="KW-1133">Transmembrane helix</keyword>
<dbReference type="EMBL" id="AAYG02000006">
    <property type="protein sequence ID" value="EDN78859.1"/>
    <property type="molecule type" value="Genomic_DNA"/>
</dbReference>